<dbReference type="SUPFAM" id="SSF48371">
    <property type="entry name" value="ARM repeat"/>
    <property type="match status" value="1"/>
</dbReference>
<sequence length="61" mass="7408">YIRVIFDLLYDEDLIREEVYFKWKNEDKEEGHAISVLSLKQFFEWLSDPDNENPEGANENR</sequence>
<evidence type="ECO:0000313" key="2">
    <source>
        <dbReference type="EMBL" id="RNA30881.1"/>
    </source>
</evidence>
<dbReference type="PROSITE" id="PS51363">
    <property type="entry name" value="W2"/>
    <property type="match status" value="1"/>
</dbReference>
<keyword evidence="2" id="KW-0396">Initiation factor</keyword>
<dbReference type="Gene3D" id="1.25.40.180">
    <property type="match status" value="1"/>
</dbReference>
<name>A0A3M7S534_BRAPC</name>
<dbReference type="GO" id="GO:0003743">
    <property type="term" value="F:translation initiation factor activity"/>
    <property type="evidence" value="ECO:0007669"/>
    <property type="project" value="UniProtKB-KW"/>
</dbReference>
<organism evidence="2 3">
    <name type="scientific">Brachionus plicatilis</name>
    <name type="common">Marine rotifer</name>
    <name type="synonym">Brachionus muelleri</name>
    <dbReference type="NCBI Taxonomy" id="10195"/>
    <lineage>
        <taxon>Eukaryota</taxon>
        <taxon>Metazoa</taxon>
        <taxon>Spiralia</taxon>
        <taxon>Gnathifera</taxon>
        <taxon>Rotifera</taxon>
        <taxon>Eurotatoria</taxon>
        <taxon>Monogononta</taxon>
        <taxon>Pseudotrocha</taxon>
        <taxon>Ploima</taxon>
        <taxon>Brachionidae</taxon>
        <taxon>Brachionus</taxon>
    </lineage>
</organism>
<protein>
    <submittedName>
        <fullName evidence="2">Eukaryotic translation initiation factor 4 gamma 1</fullName>
    </submittedName>
</protein>
<proteinExistence type="predicted"/>
<dbReference type="EMBL" id="REGN01002029">
    <property type="protein sequence ID" value="RNA30881.1"/>
    <property type="molecule type" value="Genomic_DNA"/>
</dbReference>
<comment type="caution">
    <text evidence="2">The sequence shown here is derived from an EMBL/GenBank/DDBJ whole genome shotgun (WGS) entry which is preliminary data.</text>
</comment>
<keyword evidence="2" id="KW-0648">Protein biosynthesis</keyword>
<keyword evidence="3" id="KW-1185">Reference proteome</keyword>
<accession>A0A3M7S534</accession>
<feature type="domain" description="W2" evidence="1">
    <location>
        <begin position="1"/>
        <end position="56"/>
    </location>
</feature>
<dbReference type="Proteomes" id="UP000276133">
    <property type="component" value="Unassembled WGS sequence"/>
</dbReference>
<dbReference type="InterPro" id="IPR016024">
    <property type="entry name" value="ARM-type_fold"/>
</dbReference>
<gene>
    <name evidence="2" type="ORF">BpHYR1_037291</name>
</gene>
<dbReference type="InterPro" id="IPR003307">
    <property type="entry name" value="W2_domain"/>
</dbReference>
<feature type="non-terminal residue" evidence="2">
    <location>
        <position position="1"/>
    </location>
</feature>
<dbReference type="AlphaFoldDB" id="A0A3M7S534"/>
<reference evidence="2 3" key="1">
    <citation type="journal article" date="2018" name="Sci. Rep.">
        <title>Genomic signatures of local adaptation to the degree of environmental predictability in rotifers.</title>
        <authorList>
            <person name="Franch-Gras L."/>
            <person name="Hahn C."/>
            <person name="Garcia-Roger E.M."/>
            <person name="Carmona M.J."/>
            <person name="Serra M."/>
            <person name="Gomez A."/>
        </authorList>
    </citation>
    <scope>NUCLEOTIDE SEQUENCE [LARGE SCALE GENOMIC DNA]</scope>
    <source>
        <strain evidence="2">HYR1</strain>
    </source>
</reference>
<evidence type="ECO:0000259" key="1">
    <source>
        <dbReference type="PROSITE" id="PS51363"/>
    </source>
</evidence>
<evidence type="ECO:0000313" key="3">
    <source>
        <dbReference type="Proteomes" id="UP000276133"/>
    </source>
</evidence>
<dbReference type="Pfam" id="PF02020">
    <property type="entry name" value="W2"/>
    <property type="match status" value="1"/>
</dbReference>
<dbReference type="OrthoDB" id="514777at2759"/>